<keyword evidence="1" id="KW-0812">Transmembrane</keyword>
<dbReference type="InterPro" id="IPR018692">
    <property type="entry name" value="DUF2189"/>
</dbReference>
<sequence>MRALESRTPSGALSSRRLAGIGRLPTSAIPGYRRVFRPDYLVVMTKIVAAPPVLGLSPVAMVFLRSNALLGHVRIGEEARFLGLHPGRGHLTRHNHHVRESSGFAMLAARGRIGPTTGRMPGSPADASVWPTSVQEDAAMPDRTIGNPLSWSAQRLAGMGRGLGHAIDGIGGHQAARPQVNRIDLADLGAALGKGARDFAALRSDVIFLVVLYPVIGFILGVWVLNAGQVHLLFPLVAGFPLIGPVAAVGLYEMSRRREAGLPANWGAAVSALSGQVLGPVLMLGLLLLVIFVLWLGAAHAIWAATLGPQTYDSLPALLRDSLTTGPGREMLVLGTAVGFVFAALVLCIGMVSFPMLIDRPVGVPLALATSWAVAKANPGATAAWGLIVAGSLMLGMIPLFAGLIVVLPILGHATWHLYRRAVTFRDPAAG</sequence>
<dbReference type="AlphaFoldDB" id="A0A238WQU0"/>
<keyword evidence="1" id="KW-0472">Membrane</keyword>
<dbReference type="Pfam" id="PF09955">
    <property type="entry name" value="DUF2189"/>
    <property type="match status" value="1"/>
</dbReference>
<reference evidence="3" key="1">
    <citation type="submission" date="2017-06" db="EMBL/GenBank/DDBJ databases">
        <authorList>
            <person name="Varghese N."/>
            <person name="Submissions S."/>
        </authorList>
    </citation>
    <scope>NUCLEOTIDE SEQUENCE [LARGE SCALE GENOMIC DNA]</scope>
    <source>
        <strain evidence="3">DSM 26170</strain>
    </source>
</reference>
<evidence type="ECO:0000256" key="1">
    <source>
        <dbReference type="SAM" id="Phobius"/>
    </source>
</evidence>
<dbReference type="Proteomes" id="UP000198409">
    <property type="component" value="Unassembled WGS sequence"/>
</dbReference>
<name>A0A238WQU0_9RHOB</name>
<feature type="transmembrane region" description="Helical" evidence="1">
    <location>
        <begin position="264"/>
        <end position="295"/>
    </location>
</feature>
<feature type="transmembrane region" description="Helical" evidence="1">
    <location>
        <begin position="206"/>
        <end position="226"/>
    </location>
</feature>
<feature type="transmembrane region" description="Helical" evidence="1">
    <location>
        <begin position="331"/>
        <end position="358"/>
    </location>
</feature>
<proteinExistence type="predicted"/>
<keyword evidence="1" id="KW-1133">Transmembrane helix</keyword>
<protein>
    <submittedName>
        <fullName evidence="2">Uncharacterized membrane protein</fullName>
    </submittedName>
</protein>
<evidence type="ECO:0000313" key="2">
    <source>
        <dbReference type="EMBL" id="SNR48761.1"/>
    </source>
</evidence>
<organism evidence="2 3">
    <name type="scientific">Paracoccus sediminis</name>
    <dbReference type="NCBI Taxonomy" id="1214787"/>
    <lineage>
        <taxon>Bacteria</taxon>
        <taxon>Pseudomonadati</taxon>
        <taxon>Pseudomonadota</taxon>
        <taxon>Alphaproteobacteria</taxon>
        <taxon>Rhodobacterales</taxon>
        <taxon>Paracoccaceae</taxon>
        <taxon>Paracoccus</taxon>
    </lineage>
</organism>
<accession>A0A238WQU0</accession>
<dbReference type="EMBL" id="FZNM01000005">
    <property type="protein sequence ID" value="SNR48761.1"/>
    <property type="molecule type" value="Genomic_DNA"/>
</dbReference>
<feature type="transmembrane region" description="Helical" evidence="1">
    <location>
        <begin position="384"/>
        <end position="411"/>
    </location>
</feature>
<gene>
    <name evidence="2" type="ORF">SAMN06265378_105183</name>
</gene>
<feature type="transmembrane region" description="Helical" evidence="1">
    <location>
        <begin position="232"/>
        <end position="252"/>
    </location>
</feature>
<evidence type="ECO:0000313" key="3">
    <source>
        <dbReference type="Proteomes" id="UP000198409"/>
    </source>
</evidence>